<keyword evidence="4" id="KW-0520">NAD</keyword>
<keyword evidence="1" id="KW-0433">Leucine-rich repeat</keyword>
<dbReference type="Pfam" id="PF23286">
    <property type="entry name" value="LRR_13"/>
    <property type="match status" value="1"/>
</dbReference>
<keyword evidence="2" id="KW-0677">Repeat</keyword>
<dbReference type="InterPro" id="IPR000157">
    <property type="entry name" value="TIR_dom"/>
</dbReference>
<dbReference type="Proteomes" id="UP000235220">
    <property type="component" value="Chromosome 11"/>
</dbReference>
<dbReference type="Pfam" id="PF00931">
    <property type="entry name" value="NB-ARC"/>
    <property type="match status" value="1"/>
</dbReference>
<evidence type="ECO:0000256" key="1">
    <source>
        <dbReference type="ARBA" id="ARBA00022614"/>
    </source>
</evidence>
<dbReference type="Pfam" id="PF23282">
    <property type="entry name" value="WHD_ROQ1"/>
    <property type="match status" value="1"/>
</dbReference>
<dbReference type="InterPro" id="IPR027417">
    <property type="entry name" value="P-loop_NTPase"/>
</dbReference>
<dbReference type="PROSITE" id="PS50104">
    <property type="entry name" value="TIR"/>
    <property type="match status" value="1"/>
</dbReference>
<feature type="region of interest" description="Disordered" evidence="5">
    <location>
        <begin position="1"/>
        <end position="21"/>
    </location>
</feature>
<dbReference type="OrthoDB" id="1357022at2759"/>
<dbReference type="InterPro" id="IPR002182">
    <property type="entry name" value="NB-ARC"/>
</dbReference>
<dbReference type="SUPFAM" id="SSF52540">
    <property type="entry name" value="P-loop containing nucleoside triphosphate hydrolases"/>
    <property type="match status" value="1"/>
</dbReference>
<dbReference type="SUPFAM" id="SSF52058">
    <property type="entry name" value="L domain-like"/>
    <property type="match status" value="1"/>
</dbReference>
<organism evidence="6 7">
    <name type="scientific">Juglans regia</name>
    <name type="common">English walnut</name>
    <dbReference type="NCBI Taxonomy" id="51240"/>
    <lineage>
        <taxon>Eukaryota</taxon>
        <taxon>Viridiplantae</taxon>
        <taxon>Streptophyta</taxon>
        <taxon>Embryophyta</taxon>
        <taxon>Tracheophyta</taxon>
        <taxon>Spermatophyta</taxon>
        <taxon>Magnoliopsida</taxon>
        <taxon>eudicotyledons</taxon>
        <taxon>Gunneridae</taxon>
        <taxon>Pentapetalae</taxon>
        <taxon>rosids</taxon>
        <taxon>fabids</taxon>
        <taxon>Fagales</taxon>
        <taxon>Juglandaceae</taxon>
        <taxon>Juglans</taxon>
    </lineage>
</organism>
<dbReference type="FunFam" id="3.40.50.10140:FF:000007">
    <property type="entry name" value="Disease resistance protein (TIR-NBS-LRR class)"/>
    <property type="match status" value="1"/>
</dbReference>
<protein>
    <submittedName>
        <fullName evidence="7">Disease resistance protein RUN1-like isoform X1</fullName>
    </submittedName>
</protein>
<dbReference type="InterPro" id="IPR032675">
    <property type="entry name" value="LRR_dom_sf"/>
</dbReference>
<accession>A0A2I4EXN1</accession>
<dbReference type="GO" id="GO:0043531">
    <property type="term" value="F:ADP binding"/>
    <property type="evidence" value="ECO:0007669"/>
    <property type="project" value="InterPro"/>
</dbReference>
<dbReference type="InterPro" id="IPR058546">
    <property type="entry name" value="RPS4B/Roq1-like_LRR"/>
</dbReference>
<keyword evidence="6" id="KW-1185">Reference proteome</keyword>
<dbReference type="InterPro" id="IPR042197">
    <property type="entry name" value="Apaf_helical"/>
</dbReference>
<sequence length="1092" mass="124752">MVPLSTQRASSSVPPSSSSSPRPRWIHDVFLNFHGEDTRKSFTDHLYTALEKKGIIAFKDDEKLERGKYISQELLKAIRESMYAIPIISKNYASSRWCLTELAQIVKCMRETGLTVLPVFYHVDPSEVRNQTGAFAEAFARHEEDPNIDMEKMQMWRVALKEVGNISGWHFHLSFPRYESTIVQEIIKRILQGLSRNFSTFCKDLVGMESRVEEMMNILGIGLDDVRFIGIHGMAGVGKTTLAEVIYDRIAYQFEASSFIACIREETRNRGLVSLQKQLISKIFMEREINIWDDREGMNMIRNRLCYKKVFLVLDDVDKEEHLTALARSHDWFGPGSRIILTSRDSHLLKRHGVNDIYKVNELNNDEALQLFSLAAFKKPHPEENFVDLSKGFVKYAQGLPLALKVLGSSLFGRETNAWKGAWDQLKANPNKGILDILQVGFDGLEDLQKKLFLDIACFFSGEVLDNILMDILESFGYYPYLNIDILMEKCLITISSKRLRMHDLLQKMGQGIIYDESPEEPGRRSRLWHYKDVLHVLKNNTETDVIEGIVLNLPNQNEERFSVRAFSKMKKLRILKIRNTSLVNTSFSNLSDKLLNLHWHSGDPLRFMPTHGLRVLEWSEYPSKSLSNSFQADNLIELRFPCSHIKQLWKGISSFGSLKRFDLSGSQNLLETPDFTGVPSLETLDLEGCTSLSKVHKSIGVLKRLRRLNLHACKRLKSFPNEISLESLEHLYLSDCSRFEKFPDIVGNMTSLRLLYLVGTAIKELPPSFKSLRGLSLLSLHNCKKLSIFPSVICSLSSLRILDVSDCPALGGIQDMNGEGYLEQLYKGGTAIKFTKFFAMPEFGSNDARSMQEMFMNKDDSIGAFYIGFDNRIYYIRSLNHEESNFQTKGYDVETNSFNPKVICGSSLGTEVREWFNVRSLGSHVTLQIHPNLDNNSKWEAFFHFTIYEVDDEVENSNPRIFKGSHPNEGHFVEFVYHFETNEGPLKETLVLRAPKDHSSVGPFGFGVYLPAKWFLEQSDNLDGWSYIGASVKTSSLNVKVKECGALLFQSQAPHSELCNTLIPYGLKLEIRRHLCCYLQMGSHNVVPIRF</sequence>
<dbReference type="PRINTS" id="PR00364">
    <property type="entry name" value="DISEASERSIST"/>
</dbReference>
<dbReference type="PANTHER" id="PTHR11017:SF559">
    <property type="entry name" value="DISEASE RESISTANCE PROTEIN CHL1"/>
    <property type="match status" value="1"/>
</dbReference>
<dbReference type="GO" id="GO:0006952">
    <property type="term" value="P:defense response"/>
    <property type="evidence" value="ECO:0007669"/>
    <property type="project" value="InterPro"/>
</dbReference>
<dbReference type="RefSeq" id="XP_018824160.2">
    <property type="nucleotide sequence ID" value="XM_018968615.2"/>
</dbReference>
<dbReference type="InterPro" id="IPR035897">
    <property type="entry name" value="Toll_tir_struct_dom_sf"/>
</dbReference>
<evidence type="ECO:0000313" key="7">
    <source>
        <dbReference type="RefSeq" id="XP_018824160.2"/>
    </source>
</evidence>
<name>A0A2I4EXN1_JUGRE</name>
<evidence type="ECO:0000313" key="6">
    <source>
        <dbReference type="Proteomes" id="UP000235220"/>
    </source>
</evidence>
<evidence type="ECO:0000256" key="3">
    <source>
        <dbReference type="ARBA" id="ARBA00022821"/>
    </source>
</evidence>
<dbReference type="InterPro" id="IPR044974">
    <property type="entry name" value="Disease_R_plants"/>
</dbReference>
<dbReference type="SUPFAM" id="SSF52200">
    <property type="entry name" value="Toll/Interleukin receptor TIR domain"/>
    <property type="match status" value="1"/>
</dbReference>
<dbReference type="Gene3D" id="3.40.50.10140">
    <property type="entry name" value="Toll/interleukin-1 receptor homology (TIR) domain"/>
    <property type="match status" value="1"/>
</dbReference>
<evidence type="ECO:0000256" key="2">
    <source>
        <dbReference type="ARBA" id="ARBA00022737"/>
    </source>
</evidence>
<dbReference type="KEGG" id="jre:108993635"/>
<evidence type="ECO:0000256" key="4">
    <source>
        <dbReference type="ARBA" id="ARBA00023027"/>
    </source>
</evidence>
<dbReference type="AlphaFoldDB" id="A0A2I4EXN1"/>
<dbReference type="PANTHER" id="PTHR11017">
    <property type="entry name" value="LEUCINE-RICH REPEAT-CONTAINING PROTEIN"/>
    <property type="match status" value="1"/>
</dbReference>
<dbReference type="FunCoup" id="A0A2I4EXN1">
    <property type="interactions" value="226"/>
</dbReference>
<dbReference type="InterPro" id="IPR058192">
    <property type="entry name" value="WHD_ROQ1-like"/>
</dbReference>
<dbReference type="Pfam" id="PF01582">
    <property type="entry name" value="TIR"/>
    <property type="match status" value="1"/>
</dbReference>
<dbReference type="GeneID" id="108993635"/>
<feature type="compositionally biased region" description="Low complexity" evidence="5">
    <location>
        <begin position="10"/>
        <end position="21"/>
    </location>
</feature>
<proteinExistence type="predicted"/>
<dbReference type="Gene3D" id="1.10.8.430">
    <property type="entry name" value="Helical domain of apoptotic protease-activating factors"/>
    <property type="match status" value="1"/>
</dbReference>
<gene>
    <name evidence="7" type="primary">LOC108993635</name>
</gene>
<dbReference type="SMART" id="SM00255">
    <property type="entry name" value="TIR"/>
    <property type="match status" value="1"/>
</dbReference>
<dbReference type="GO" id="GO:0007165">
    <property type="term" value="P:signal transduction"/>
    <property type="evidence" value="ECO:0007669"/>
    <property type="project" value="InterPro"/>
</dbReference>
<reference evidence="7" key="1">
    <citation type="submission" date="2025-08" db="UniProtKB">
        <authorList>
            <consortium name="RefSeq"/>
        </authorList>
    </citation>
    <scope>IDENTIFICATION</scope>
    <source>
        <tissue evidence="7">Leaves</tissue>
    </source>
</reference>
<keyword evidence="3" id="KW-0611">Plant defense</keyword>
<dbReference type="Gramene" id="Jr11_10580_p1">
    <property type="protein sequence ID" value="cds.Jr11_10580_p1"/>
    <property type="gene ID" value="Jr11_10580"/>
</dbReference>
<evidence type="ECO:0000256" key="5">
    <source>
        <dbReference type="SAM" id="MobiDB-lite"/>
    </source>
</evidence>
<dbReference type="Gene3D" id="3.80.10.10">
    <property type="entry name" value="Ribonuclease Inhibitor"/>
    <property type="match status" value="1"/>
</dbReference>
<dbReference type="Gene3D" id="3.40.50.300">
    <property type="entry name" value="P-loop containing nucleotide triphosphate hydrolases"/>
    <property type="match status" value="1"/>
</dbReference>